<dbReference type="RefSeq" id="WP_011628441.1">
    <property type="nucleotide sequence ID" value="NC_008340.1"/>
</dbReference>
<dbReference type="InterPro" id="IPR058510">
    <property type="entry name" value="DUF8197"/>
</dbReference>
<dbReference type="Pfam" id="PF26620">
    <property type="entry name" value="DUF8197"/>
    <property type="match status" value="1"/>
</dbReference>
<gene>
    <name evidence="2" type="ordered locus">Mlg_0692</name>
</gene>
<reference evidence="3" key="1">
    <citation type="submission" date="2006-08" db="EMBL/GenBank/DDBJ databases">
        <title>Complete sequence of Alkalilimnicola ehrilichei MLHE-1.</title>
        <authorList>
            <person name="Copeland A."/>
            <person name="Lucas S."/>
            <person name="Lapidus A."/>
            <person name="Barry K."/>
            <person name="Detter J.C."/>
            <person name="Glavina del Rio T."/>
            <person name="Hammon N."/>
            <person name="Israni S."/>
            <person name="Dalin E."/>
            <person name="Tice H."/>
            <person name="Pitluck S."/>
            <person name="Sims D."/>
            <person name="Brettin T."/>
            <person name="Bruce D."/>
            <person name="Han C."/>
            <person name="Tapia R."/>
            <person name="Gilna P."/>
            <person name="Schmutz J."/>
            <person name="Larimer F."/>
            <person name="Land M."/>
            <person name="Hauser L."/>
            <person name="Kyrpides N."/>
            <person name="Mikhailova N."/>
            <person name="Oremland R.S."/>
            <person name="Hoeft S.E."/>
            <person name="Switzer-Blum J."/>
            <person name="Kulp T."/>
            <person name="King G."/>
            <person name="Tabita R."/>
            <person name="Witte B."/>
            <person name="Santini J.M."/>
            <person name="Basu P."/>
            <person name="Hollibaugh J.T."/>
            <person name="Xie G."/>
            <person name="Stolz J.F."/>
            <person name="Richardson P."/>
        </authorList>
    </citation>
    <scope>NUCLEOTIDE SEQUENCE [LARGE SCALE GENOMIC DNA]</scope>
    <source>
        <strain evidence="3">ATCC BAA-1101 / DSM 17681 / MLHE-1</strain>
    </source>
</reference>
<dbReference type="EMBL" id="CP000453">
    <property type="protein sequence ID" value="ABI56046.1"/>
    <property type="molecule type" value="Genomic_DNA"/>
</dbReference>
<keyword evidence="3" id="KW-1185">Reference proteome</keyword>
<dbReference type="KEGG" id="aeh:Mlg_0692"/>
<proteinExistence type="predicted"/>
<dbReference type="AlphaFoldDB" id="Q0AAU1"/>
<name>Q0AAU1_ALKEH</name>
<dbReference type="HOGENOM" id="CLU_2821571_0_0_6"/>
<accession>Q0AAU1</accession>
<sequence>MGNELNYHELIDRLSDNDGQDLDEVDVGGAAPPTDARRVIERMWEEQRLQRELRALDLDVDDLDDD</sequence>
<feature type="region of interest" description="Disordered" evidence="1">
    <location>
        <begin position="15"/>
        <end position="34"/>
    </location>
</feature>
<evidence type="ECO:0000313" key="3">
    <source>
        <dbReference type="Proteomes" id="UP000001962"/>
    </source>
</evidence>
<organism evidence="2 3">
    <name type="scientific">Alkalilimnicola ehrlichii (strain ATCC BAA-1101 / DSM 17681 / MLHE-1)</name>
    <dbReference type="NCBI Taxonomy" id="187272"/>
    <lineage>
        <taxon>Bacteria</taxon>
        <taxon>Pseudomonadati</taxon>
        <taxon>Pseudomonadota</taxon>
        <taxon>Gammaproteobacteria</taxon>
        <taxon>Chromatiales</taxon>
        <taxon>Ectothiorhodospiraceae</taxon>
        <taxon>Alkalilimnicola</taxon>
    </lineage>
</organism>
<dbReference type="Proteomes" id="UP000001962">
    <property type="component" value="Chromosome"/>
</dbReference>
<evidence type="ECO:0000313" key="2">
    <source>
        <dbReference type="EMBL" id="ABI56046.1"/>
    </source>
</evidence>
<protein>
    <submittedName>
        <fullName evidence="2">Uncharacterized protein</fullName>
    </submittedName>
</protein>
<evidence type="ECO:0000256" key="1">
    <source>
        <dbReference type="SAM" id="MobiDB-lite"/>
    </source>
</evidence>
<dbReference type="OrthoDB" id="9952414at2"/>